<dbReference type="InterPro" id="IPR001680">
    <property type="entry name" value="WD40_rpt"/>
</dbReference>
<dbReference type="SUPFAM" id="SSF50978">
    <property type="entry name" value="WD40 repeat-like"/>
    <property type="match status" value="1"/>
</dbReference>
<evidence type="ECO:0000313" key="4">
    <source>
        <dbReference type="EMBL" id="CAE0361471.1"/>
    </source>
</evidence>
<dbReference type="InterPro" id="IPR036779">
    <property type="entry name" value="LysM_dom_sf"/>
</dbReference>
<proteinExistence type="predicted"/>
<evidence type="ECO:0000256" key="1">
    <source>
        <dbReference type="PROSITE-ProRule" id="PRU00221"/>
    </source>
</evidence>
<feature type="repeat" description="WD" evidence="1">
    <location>
        <begin position="240"/>
        <end position="269"/>
    </location>
</feature>
<feature type="compositionally biased region" description="Basic residues" evidence="2">
    <location>
        <begin position="640"/>
        <end position="656"/>
    </location>
</feature>
<protein>
    <recommendedName>
        <fullName evidence="3">LysM domain-containing protein</fullName>
    </recommendedName>
</protein>
<dbReference type="Gene3D" id="3.10.350.10">
    <property type="entry name" value="LysM domain"/>
    <property type="match status" value="1"/>
</dbReference>
<keyword evidence="1" id="KW-0853">WD repeat</keyword>
<feature type="region of interest" description="Disordered" evidence="2">
    <location>
        <begin position="468"/>
        <end position="510"/>
    </location>
</feature>
<organism evidence="4">
    <name type="scientific">Aureoumbra lagunensis</name>
    <dbReference type="NCBI Taxonomy" id="44058"/>
    <lineage>
        <taxon>Eukaryota</taxon>
        <taxon>Sar</taxon>
        <taxon>Stramenopiles</taxon>
        <taxon>Ochrophyta</taxon>
        <taxon>Pelagophyceae</taxon>
        <taxon>Pelagomonadales</taxon>
        <taxon>Aureoumbra</taxon>
    </lineage>
</organism>
<evidence type="ECO:0000259" key="3">
    <source>
        <dbReference type="PROSITE" id="PS51782"/>
    </source>
</evidence>
<dbReference type="SUPFAM" id="SSF54106">
    <property type="entry name" value="LysM domain"/>
    <property type="match status" value="1"/>
</dbReference>
<feature type="compositionally biased region" description="Basic and acidic residues" evidence="2">
    <location>
        <begin position="486"/>
        <end position="497"/>
    </location>
</feature>
<feature type="region of interest" description="Disordered" evidence="2">
    <location>
        <begin position="576"/>
        <end position="597"/>
    </location>
</feature>
<reference evidence="4" key="1">
    <citation type="submission" date="2021-01" db="EMBL/GenBank/DDBJ databases">
        <authorList>
            <person name="Corre E."/>
            <person name="Pelletier E."/>
            <person name="Niang G."/>
            <person name="Scheremetjew M."/>
            <person name="Finn R."/>
            <person name="Kale V."/>
            <person name="Holt S."/>
            <person name="Cochrane G."/>
            <person name="Meng A."/>
            <person name="Brown T."/>
            <person name="Cohen L."/>
        </authorList>
    </citation>
    <scope>NUCLEOTIDE SEQUENCE</scope>
    <source>
        <strain evidence="4">CCMP1510</strain>
    </source>
</reference>
<dbReference type="AlphaFoldDB" id="A0A7S3JSW7"/>
<dbReference type="PROSITE" id="PS50082">
    <property type="entry name" value="WD_REPEATS_2"/>
    <property type="match status" value="3"/>
</dbReference>
<feature type="compositionally biased region" description="Polar residues" evidence="2">
    <location>
        <begin position="499"/>
        <end position="509"/>
    </location>
</feature>
<dbReference type="CDD" id="cd00118">
    <property type="entry name" value="LysM"/>
    <property type="match status" value="1"/>
</dbReference>
<dbReference type="PANTHER" id="PTHR44156">
    <property type="entry name" value="SUPERNUMERARY LIMBS, ISOFORM B-RELATED"/>
    <property type="match status" value="1"/>
</dbReference>
<dbReference type="Pfam" id="PF00400">
    <property type="entry name" value="WD40"/>
    <property type="match status" value="3"/>
</dbReference>
<dbReference type="InterPro" id="IPR036322">
    <property type="entry name" value="WD40_repeat_dom_sf"/>
</dbReference>
<sequence length="692" mass="76032">MKDKGLPLFRLEGHEASVTAIAVDSLKIVTGGGDAVIIIWATETGRRLRRLHGHGAAITAMDIGPRWLLTASMDASAKVWSLPPDADPTGAATEASDEKQRSKAYQALSRLGNRSNSVRCSTTLRVGAALGSFETKQSNKLREKVTKEDEIYSGGIVVAQVIIEPGLTAIKYGSLEVIGGTASGEVVVWWLATGDVLTRSKVHNGPVKDIQFDATRVVSVAGDGVIAVTDVSTGDTLQSLRGHDGAILAVAFDTKQILTVGADNSIRQWPWTRQNNENNESTKLAKKRTLLSGEALFDYHALKADETLADLAQKYHVSASDLVQWNAIKNPSKDLKPGMQLVVFKRDPNQLTEAEAAAKTKTKRAIQRGDEAYEATKMRAMVAKRHAHILIAIQARRDAEDLAKKNAQAGTKQRHRDAFRLEPASAAARLAKSTDPTALDKDRLIEHRIKQRAHIVARESLAARLKNTIQEDNEQNHNDDDDDDLKNDNESILDPDHTILNTASNSQNDAANRLARNKALNKKETKKERQERLRAEHIFASFILPAVFRDELTQICEDSLRNKIWNESLAGRLSHVIPNKSPQRKKKRTKLPNINNKDKALTALTISSRPISAASSISESSKEDQSDSSLVGTISSTASRNHKRRQRRASFKRAKIAKQAELQKSPKVVLVDHNAAARNEIIKIASCPTPLE</sequence>
<dbReference type="InterPro" id="IPR053299">
    <property type="entry name" value="ASTRA_WD_repeat"/>
</dbReference>
<evidence type="ECO:0000256" key="2">
    <source>
        <dbReference type="SAM" id="MobiDB-lite"/>
    </source>
</evidence>
<dbReference type="PROSITE" id="PS51782">
    <property type="entry name" value="LYSM"/>
    <property type="match status" value="1"/>
</dbReference>
<dbReference type="SMART" id="SM00257">
    <property type="entry name" value="LysM"/>
    <property type="match status" value="1"/>
</dbReference>
<dbReference type="SMART" id="SM00320">
    <property type="entry name" value="WD40"/>
    <property type="match status" value="4"/>
</dbReference>
<feature type="repeat" description="WD" evidence="1">
    <location>
        <begin position="51"/>
        <end position="82"/>
    </location>
</feature>
<accession>A0A7S3JSW7</accession>
<dbReference type="EMBL" id="HBIJ01003184">
    <property type="protein sequence ID" value="CAE0361471.1"/>
    <property type="molecule type" value="Transcribed_RNA"/>
</dbReference>
<feature type="region of interest" description="Disordered" evidence="2">
    <location>
        <begin position="614"/>
        <end position="665"/>
    </location>
</feature>
<gene>
    <name evidence="4" type="ORF">ALAG00032_LOCUS2204</name>
</gene>
<name>A0A7S3JSW7_9STRA</name>
<feature type="repeat" description="WD" evidence="1">
    <location>
        <begin position="11"/>
        <end position="50"/>
    </location>
</feature>
<dbReference type="Gene3D" id="2.130.10.10">
    <property type="entry name" value="YVTN repeat-like/Quinoprotein amine dehydrogenase"/>
    <property type="match status" value="2"/>
</dbReference>
<dbReference type="Pfam" id="PF01476">
    <property type="entry name" value="LysM"/>
    <property type="match status" value="1"/>
</dbReference>
<dbReference type="InterPro" id="IPR018392">
    <property type="entry name" value="LysM"/>
</dbReference>
<dbReference type="InterPro" id="IPR015943">
    <property type="entry name" value="WD40/YVTN_repeat-like_dom_sf"/>
</dbReference>
<feature type="domain" description="LysM" evidence="3">
    <location>
        <begin position="298"/>
        <end position="343"/>
    </location>
</feature>
<feature type="compositionally biased region" description="Polar residues" evidence="2">
    <location>
        <begin position="630"/>
        <end position="639"/>
    </location>
</feature>